<name>A0A2X1AK32_BREDI</name>
<dbReference type="Pfam" id="PF20706">
    <property type="entry name" value="GT4-conflict"/>
    <property type="match status" value="1"/>
</dbReference>
<accession>A0A2X1AK32</accession>
<evidence type="ECO:0000313" key="2">
    <source>
        <dbReference type="Proteomes" id="UP000250358"/>
    </source>
</evidence>
<keyword evidence="1" id="KW-0808">Transferase</keyword>
<protein>
    <submittedName>
        <fullName evidence="1">Lipopolysaccharide 1,2-N-acetylglucosaminetransferase</fullName>
    </submittedName>
</protein>
<dbReference type="CDD" id="cd03801">
    <property type="entry name" value="GT4_PimA-like"/>
    <property type="match status" value="1"/>
</dbReference>
<dbReference type="Proteomes" id="UP000250358">
    <property type="component" value="Unassembled WGS sequence"/>
</dbReference>
<dbReference type="Gene3D" id="3.40.50.2000">
    <property type="entry name" value="Glycogen Phosphorylase B"/>
    <property type="match status" value="2"/>
</dbReference>
<dbReference type="GO" id="GO:0016740">
    <property type="term" value="F:transferase activity"/>
    <property type="evidence" value="ECO:0007669"/>
    <property type="project" value="UniProtKB-KW"/>
</dbReference>
<dbReference type="EMBL" id="UAQM01000011">
    <property type="protein sequence ID" value="SPU44080.1"/>
    <property type="molecule type" value="Genomic_DNA"/>
</dbReference>
<gene>
    <name evidence="1" type="ORF">NCTC11165_01478</name>
</gene>
<sequence length="724" mass="80012">MTDKETAHAFGRVLIEGQFCGFASLAIVNRQLALALIAEGVDIRILPTDRHEGLEEIERLGLSARLVAHAQAVDVHLRNAWPPETQGMAGRRNGFICWAWEESEISPITARRFNEDLDLIMTTSTYVSDALKRSGVVIPVPVVGNGVNHFSVPAEREKLERRRLLHVSTCLPRKAPEALVKGFVEAFQGRSDVELYIKTSHNPHNQIRAIAHDASASVAEPPPIHVEERSMSASELHQLYASATAVVMASRGEGFGLPLAEAMIMGVPVVATRLGGQADFCRDDTAFLVDSQPARSTSHVASIYSLWEDPSAHSLAQALRRVIDNPQEAAAKAANARQLMQREFTWKAVARRAVAALSVLPERRAEAARVVSDDYEIVSTWDEECGIATYSQQFYGAAPLRDGLKRIWARRPLAPLAKLDDPRVDRSWGYDGVSLQRFADKVGNQTSASTLWFQHHPGYFSAGDMRAILPSLRRNRNRLIITLHNVAETLHGGADWLHGFDKVVAHSAQDVEELGRAGVRGEVLPHGVNIIGRPWRPDPERFTVGSFGFLTAHKNIELLVAAVGEARRSDPRIHLVLANSQRRDRQSRVAKSRVEFLIGRLGLDAVVDRSYAFLSDTEIVDRLAPCDLLAFPYGESQEGASGAARMAVALDRPTLLSNSGVFKDLLGFSHVVRRLDVETLAEAILTLANDEFVRTLHDPARRRYAEYHHWDVVAARAVTQIMSA</sequence>
<dbReference type="RefSeq" id="WP_128115526.1">
    <property type="nucleotide sequence ID" value="NZ_UAQM01000011.1"/>
</dbReference>
<proteinExistence type="predicted"/>
<evidence type="ECO:0000313" key="1">
    <source>
        <dbReference type="EMBL" id="SPU44080.1"/>
    </source>
</evidence>
<dbReference type="SUPFAM" id="SSF53756">
    <property type="entry name" value="UDP-Glycosyltransferase/glycogen phosphorylase"/>
    <property type="match status" value="2"/>
</dbReference>
<dbReference type="PANTHER" id="PTHR46656">
    <property type="entry name" value="PUTATIVE-RELATED"/>
    <property type="match status" value="1"/>
</dbReference>
<dbReference type="AlphaFoldDB" id="A0A2X1AK32"/>
<organism evidence="1 2">
    <name type="scientific">Brevundimonas diminuta</name>
    <name type="common">Pseudomonas diminuta</name>
    <dbReference type="NCBI Taxonomy" id="293"/>
    <lineage>
        <taxon>Bacteria</taxon>
        <taxon>Pseudomonadati</taxon>
        <taxon>Pseudomonadota</taxon>
        <taxon>Alphaproteobacteria</taxon>
        <taxon>Caulobacterales</taxon>
        <taxon>Caulobacteraceae</taxon>
        <taxon>Brevundimonas</taxon>
    </lineage>
</organism>
<dbReference type="PANTHER" id="PTHR46656:SF3">
    <property type="entry name" value="PUTATIVE-RELATED"/>
    <property type="match status" value="1"/>
</dbReference>
<reference evidence="1 2" key="1">
    <citation type="submission" date="2018-06" db="EMBL/GenBank/DDBJ databases">
        <authorList>
            <consortium name="Pathogen Informatics"/>
            <person name="Doyle S."/>
        </authorList>
    </citation>
    <scope>NUCLEOTIDE SEQUENCE [LARGE SCALE GENOMIC DNA]</scope>
    <source>
        <strain evidence="1 2">NCTC11165</strain>
    </source>
</reference>